<proteinExistence type="predicted"/>
<evidence type="ECO:0000313" key="2">
    <source>
        <dbReference type="Proteomes" id="UP000821837"/>
    </source>
</evidence>
<sequence>MKRTSTAAYALLFTGTFVAILRRDRAVASRDADDYSPYNVYYNIKLLETEKWTACLQCFAMPCSPGERVMRPLEESNLCCRFCRTLSAALRCRLAGFTTSVGK</sequence>
<dbReference type="EMBL" id="JABSTV010001255">
    <property type="protein sequence ID" value="KAH7935146.1"/>
    <property type="molecule type" value="Genomic_DNA"/>
</dbReference>
<name>A0A9D4SN01_RHISA</name>
<organism evidence="1 2">
    <name type="scientific">Rhipicephalus sanguineus</name>
    <name type="common">Brown dog tick</name>
    <name type="synonym">Ixodes sanguineus</name>
    <dbReference type="NCBI Taxonomy" id="34632"/>
    <lineage>
        <taxon>Eukaryota</taxon>
        <taxon>Metazoa</taxon>
        <taxon>Ecdysozoa</taxon>
        <taxon>Arthropoda</taxon>
        <taxon>Chelicerata</taxon>
        <taxon>Arachnida</taxon>
        <taxon>Acari</taxon>
        <taxon>Parasitiformes</taxon>
        <taxon>Ixodida</taxon>
        <taxon>Ixodoidea</taxon>
        <taxon>Ixodidae</taxon>
        <taxon>Rhipicephalinae</taxon>
        <taxon>Rhipicephalus</taxon>
        <taxon>Rhipicephalus</taxon>
    </lineage>
</organism>
<gene>
    <name evidence="1" type="ORF">HPB52_004534</name>
</gene>
<accession>A0A9D4SN01</accession>
<dbReference type="AlphaFoldDB" id="A0A9D4SN01"/>
<comment type="caution">
    <text evidence="1">The sequence shown here is derived from an EMBL/GenBank/DDBJ whole genome shotgun (WGS) entry which is preliminary data.</text>
</comment>
<protein>
    <submittedName>
        <fullName evidence="1">Uncharacterized protein</fullName>
    </submittedName>
</protein>
<dbReference type="Proteomes" id="UP000821837">
    <property type="component" value="Unassembled WGS sequence"/>
</dbReference>
<keyword evidence="2" id="KW-1185">Reference proteome</keyword>
<reference evidence="1" key="2">
    <citation type="submission" date="2021-09" db="EMBL/GenBank/DDBJ databases">
        <authorList>
            <person name="Jia N."/>
            <person name="Wang J."/>
            <person name="Shi W."/>
            <person name="Du L."/>
            <person name="Sun Y."/>
            <person name="Zhan W."/>
            <person name="Jiang J."/>
            <person name="Wang Q."/>
            <person name="Zhang B."/>
            <person name="Ji P."/>
            <person name="Sakyi L.B."/>
            <person name="Cui X."/>
            <person name="Yuan T."/>
            <person name="Jiang B."/>
            <person name="Yang W."/>
            <person name="Lam T.T.-Y."/>
            <person name="Chang Q."/>
            <person name="Ding S."/>
            <person name="Wang X."/>
            <person name="Zhu J."/>
            <person name="Ruan X."/>
            <person name="Zhao L."/>
            <person name="Wei J."/>
            <person name="Que T."/>
            <person name="Du C."/>
            <person name="Cheng J."/>
            <person name="Dai P."/>
            <person name="Han X."/>
            <person name="Huang E."/>
            <person name="Gao Y."/>
            <person name="Liu J."/>
            <person name="Shao H."/>
            <person name="Ye R."/>
            <person name="Li L."/>
            <person name="Wei W."/>
            <person name="Wang X."/>
            <person name="Wang C."/>
            <person name="Huo Q."/>
            <person name="Li W."/>
            <person name="Guo W."/>
            <person name="Chen H."/>
            <person name="Chen S."/>
            <person name="Zhou L."/>
            <person name="Zhou L."/>
            <person name="Ni X."/>
            <person name="Tian J."/>
            <person name="Zhou Y."/>
            <person name="Sheng Y."/>
            <person name="Liu T."/>
            <person name="Pan Y."/>
            <person name="Xia L."/>
            <person name="Li J."/>
            <person name="Zhao F."/>
            <person name="Cao W."/>
        </authorList>
    </citation>
    <scope>NUCLEOTIDE SEQUENCE</scope>
    <source>
        <strain evidence="1">Rsan-2018</strain>
        <tissue evidence="1">Larvae</tissue>
    </source>
</reference>
<evidence type="ECO:0000313" key="1">
    <source>
        <dbReference type="EMBL" id="KAH7935146.1"/>
    </source>
</evidence>
<reference evidence="1" key="1">
    <citation type="journal article" date="2020" name="Cell">
        <title>Large-Scale Comparative Analyses of Tick Genomes Elucidate Their Genetic Diversity and Vector Capacities.</title>
        <authorList>
            <consortium name="Tick Genome and Microbiome Consortium (TIGMIC)"/>
            <person name="Jia N."/>
            <person name="Wang J."/>
            <person name="Shi W."/>
            <person name="Du L."/>
            <person name="Sun Y."/>
            <person name="Zhan W."/>
            <person name="Jiang J.F."/>
            <person name="Wang Q."/>
            <person name="Zhang B."/>
            <person name="Ji P."/>
            <person name="Bell-Sakyi L."/>
            <person name="Cui X.M."/>
            <person name="Yuan T.T."/>
            <person name="Jiang B.G."/>
            <person name="Yang W.F."/>
            <person name="Lam T.T."/>
            <person name="Chang Q.C."/>
            <person name="Ding S.J."/>
            <person name="Wang X.J."/>
            <person name="Zhu J.G."/>
            <person name="Ruan X.D."/>
            <person name="Zhao L."/>
            <person name="Wei J.T."/>
            <person name="Ye R.Z."/>
            <person name="Que T.C."/>
            <person name="Du C.H."/>
            <person name="Zhou Y.H."/>
            <person name="Cheng J.X."/>
            <person name="Dai P.F."/>
            <person name="Guo W.B."/>
            <person name="Han X.H."/>
            <person name="Huang E.J."/>
            <person name="Li L.F."/>
            <person name="Wei W."/>
            <person name="Gao Y.C."/>
            <person name="Liu J.Z."/>
            <person name="Shao H.Z."/>
            <person name="Wang X."/>
            <person name="Wang C.C."/>
            <person name="Yang T.C."/>
            <person name="Huo Q.B."/>
            <person name="Li W."/>
            <person name="Chen H.Y."/>
            <person name="Chen S.E."/>
            <person name="Zhou L.G."/>
            <person name="Ni X.B."/>
            <person name="Tian J.H."/>
            <person name="Sheng Y."/>
            <person name="Liu T."/>
            <person name="Pan Y.S."/>
            <person name="Xia L.Y."/>
            <person name="Li J."/>
            <person name="Zhao F."/>
            <person name="Cao W.C."/>
        </authorList>
    </citation>
    <scope>NUCLEOTIDE SEQUENCE</scope>
    <source>
        <strain evidence="1">Rsan-2018</strain>
    </source>
</reference>